<reference evidence="4" key="2">
    <citation type="submission" date="2016-11" db="EMBL/GenBank/DDBJ databases">
        <authorList>
            <person name="Varghese N."/>
            <person name="Submissions S."/>
        </authorList>
    </citation>
    <scope>NUCLEOTIDE SEQUENCE</scope>
    <source>
        <strain evidence="4">DSM 4029</strain>
    </source>
</reference>
<dbReference type="PANTHER" id="PTHR37825">
    <property type="entry name" value="TRNA(MET) CYTIDINE ACETATE LIGASE"/>
    <property type="match status" value="1"/>
</dbReference>
<evidence type="ECO:0000313" key="5">
    <source>
        <dbReference type="Proteomes" id="UP000184089"/>
    </source>
</evidence>
<dbReference type="GO" id="GO:0006400">
    <property type="term" value="P:tRNA modification"/>
    <property type="evidence" value="ECO:0007669"/>
    <property type="project" value="UniProtKB-UniRule"/>
</dbReference>
<evidence type="ECO:0000313" key="4">
    <source>
        <dbReference type="EMBL" id="SHF87887.1"/>
    </source>
</evidence>
<dbReference type="GO" id="GO:0005524">
    <property type="term" value="F:ATP binding"/>
    <property type="evidence" value="ECO:0007669"/>
    <property type="project" value="UniProtKB-KW"/>
</dbReference>
<dbReference type="InterPro" id="IPR008513">
    <property type="entry name" value="tRNA(Met)_cyd_acetate_ligase"/>
</dbReference>
<feature type="binding site" evidence="2">
    <location>
        <position position="157"/>
    </location>
    <ligand>
        <name>ATP</name>
        <dbReference type="ChEBI" id="CHEBI:30616"/>
    </ligand>
</feature>
<comment type="catalytic activity">
    <reaction evidence="2">
        <text>cytidine(34) in elongator tRNA(Met) + acetate + ATP = N(4)-acetylcytidine(34) in elongator tRNA(Met) + AMP + diphosphate</text>
        <dbReference type="Rhea" id="RHEA:58144"/>
        <dbReference type="Rhea" id="RHEA-COMP:10693"/>
        <dbReference type="Rhea" id="RHEA-COMP:10694"/>
        <dbReference type="ChEBI" id="CHEBI:30089"/>
        <dbReference type="ChEBI" id="CHEBI:30616"/>
        <dbReference type="ChEBI" id="CHEBI:33019"/>
        <dbReference type="ChEBI" id="CHEBI:74900"/>
        <dbReference type="ChEBI" id="CHEBI:82748"/>
        <dbReference type="ChEBI" id="CHEBI:456215"/>
    </reaction>
</comment>
<keyword evidence="6" id="KW-1185">Reference proteome</keyword>
<sequence length="379" mass="40556">MRIFGVVCECNPLHTGHIWLLSQARARGAEAVVCAMSGNFVQRGEPALLPWWVRARALLENGADLVVQIPTAHCLSSAQFYAQGGVSLLAALGVDTLFFGSESGDRAGLEATADLVESKAFVQLAKALQRGNLGYPAARAEACRRLGGEAALLSSPNDTLALEYLLAIRRAGAGMDILPIRRIGAGHHDGRLGGQTASASALRALLRAGKGEEAAPYLPKGLPGPHPLADSRWLGRAAVLAVQLAPLERLAALPFCDEGLARRLQACADGAADLEELAARCASRQHTRARVRRAVWCLLLDIRREEVLTPPDCLRILGATETGLALLRGPQRLPVCHSLARAEGTSFGRVEARADTVYANCFEKPLPQGESYRQKFTKI</sequence>
<keyword evidence="2" id="KW-0547">Nucleotide-binding</keyword>
<proteinExistence type="inferred from homology"/>
<dbReference type="GO" id="GO:0016879">
    <property type="term" value="F:ligase activity, forming carbon-nitrogen bonds"/>
    <property type="evidence" value="ECO:0007669"/>
    <property type="project" value="UniProtKB-UniRule"/>
</dbReference>
<dbReference type="SUPFAM" id="SSF52374">
    <property type="entry name" value="Nucleotidylyl transferase"/>
    <property type="match status" value="1"/>
</dbReference>
<name>A0AAQ1RVI6_9FIRM</name>
<feature type="binding site" evidence="2">
    <location>
        <begin position="7"/>
        <end position="20"/>
    </location>
    <ligand>
        <name>ATP</name>
        <dbReference type="ChEBI" id="CHEBI:30616"/>
    </ligand>
</feature>
<evidence type="ECO:0000256" key="1">
    <source>
        <dbReference type="ARBA" id="ARBA00022694"/>
    </source>
</evidence>
<dbReference type="PANTHER" id="PTHR37825:SF1">
    <property type="entry name" value="TRNA(MET) CYTIDINE ACETATE LIGASE"/>
    <property type="match status" value="1"/>
</dbReference>
<dbReference type="EMBL" id="FQVY01000001">
    <property type="protein sequence ID" value="SHF87887.1"/>
    <property type="molecule type" value="Genomic_DNA"/>
</dbReference>
<dbReference type="Proteomes" id="UP000184089">
    <property type="component" value="Unassembled WGS sequence"/>
</dbReference>
<dbReference type="EC" id="6.3.4.-" evidence="2"/>
<feature type="binding site" evidence="2">
    <location>
        <begin position="182"/>
        <end position="183"/>
    </location>
    <ligand>
        <name>ATP</name>
        <dbReference type="ChEBI" id="CHEBI:30616"/>
    </ligand>
</feature>
<dbReference type="AlphaFoldDB" id="A0AAQ1RVI6"/>
<gene>
    <name evidence="2" type="primary">tmcAL</name>
    <name evidence="3" type="ORF">GT747_01170</name>
    <name evidence="4" type="ORF">SAMN05444424_1018</name>
</gene>
<reference evidence="3 6" key="3">
    <citation type="journal article" date="2019" name="Nat. Med.">
        <title>A library of human gut bacterial isolates paired with longitudinal multiomics data enables mechanistic microbiome research.</title>
        <authorList>
            <person name="Poyet M."/>
            <person name="Groussin M."/>
            <person name="Gibbons S.M."/>
            <person name="Avila-Pacheco J."/>
            <person name="Jiang X."/>
            <person name="Kearney S.M."/>
            <person name="Perrotta A.R."/>
            <person name="Berdy B."/>
            <person name="Zhao S."/>
            <person name="Lieberman T.D."/>
            <person name="Swanson P.K."/>
            <person name="Smith M."/>
            <person name="Roesemann S."/>
            <person name="Alexander J.E."/>
            <person name="Rich S.A."/>
            <person name="Livny J."/>
            <person name="Vlamakis H."/>
            <person name="Clish C."/>
            <person name="Bullock K."/>
            <person name="Deik A."/>
            <person name="Scott J."/>
            <person name="Pierce K.A."/>
            <person name="Xavier R.J."/>
            <person name="Alm E.J."/>
        </authorList>
    </citation>
    <scope>NUCLEOTIDE SEQUENCE [LARGE SCALE GENOMIC DNA]</scope>
    <source>
        <strain evidence="3 6">BIOML-A2</strain>
    </source>
</reference>
<dbReference type="GO" id="GO:0000049">
    <property type="term" value="F:tRNA binding"/>
    <property type="evidence" value="ECO:0007669"/>
    <property type="project" value="UniProtKB-KW"/>
</dbReference>
<keyword evidence="2" id="KW-0963">Cytoplasm</keyword>
<keyword evidence="2" id="KW-0820">tRNA-binding</keyword>
<keyword evidence="2" id="KW-0067">ATP-binding</keyword>
<comment type="function">
    <text evidence="2">Catalyzes the formation of N(4)-acetylcytidine (ac(4)C) at the wobble position of elongator tRNA(Met), using acetate and ATP as substrates. First activates an acetate ion to form acetyladenylate (Ac-AMP) and then transfers the acetyl group to tRNA to form ac(4)C34.</text>
</comment>
<dbReference type="GO" id="GO:0005737">
    <property type="term" value="C:cytoplasm"/>
    <property type="evidence" value="ECO:0007669"/>
    <property type="project" value="UniProtKB-SubCell"/>
</dbReference>
<dbReference type="HAMAP" id="MF_01539">
    <property type="entry name" value="TmcAL"/>
    <property type="match status" value="1"/>
</dbReference>
<protein>
    <recommendedName>
        <fullName evidence="2">tRNA(Met) cytidine acetate ligase</fullName>
        <ecNumber evidence="2">6.3.4.-</ecNumber>
    </recommendedName>
</protein>
<evidence type="ECO:0000313" key="3">
    <source>
        <dbReference type="EMBL" id="MZL68385.1"/>
    </source>
</evidence>
<dbReference type="Pfam" id="PF05636">
    <property type="entry name" value="HIGH_NTase1"/>
    <property type="match status" value="1"/>
</dbReference>
<accession>A0AAQ1RVI6</accession>
<dbReference type="RefSeq" id="WP_073261003.1">
    <property type="nucleotide sequence ID" value="NZ_FQVY01000001.1"/>
</dbReference>
<dbReference type="Proteomes" id="UP000474718">
    <property type="component" value="Unassembled WGS sequence"/>
</dbReference>
<evidence type="ECO:0000313" key="6">
    <source>
        <dbReference type="Proteomes" id="UP000474718"/>
    </source>
</evidence>
<comment type="subcellular location">
    <subcellularLocation>
        <location evidence="2">Cytoplasm</location>
    </subcellularLocation>
</comment>
<keyword evidence="2" id="KW-0694">RNA-binding</keyword>
<reference evidence="5" key="1">
    <citation type="submission" date="2016-11" db="EMBL/GenBank/DDBJ databases">
        <authorList>
            <person name="Jaros S."/>
            <person name="Januszkiewicz K."/>
            <person name="Wedrychowicz H."/>
        </authorList>
    </citation>
    <scope>NUCLEOTIDE SEQUENCE [LARGE SCALE GENOMIC DNA]</scope>
    <source>
        <strain evidence="5">DSM 4029</strain>
    </source>
</reference>
<dbReference type="Gene3D" id="3.40.50.620">
    <property type="entry name" value="HUPs"/>
    <property type="match status" value="1"/>
</dbReference>
<dbReference type="EMBL" id="WWVX01000001">
    <property type="protein sequence ID" value="MZL68385.1"/>
    <property type="molecule type" value="Genomic_DNA"/>
</dbReference>
<feature type="binding site" evidence="2">
    <location>
        <position position="100"/>
    </location>
    <ligand>
        <name>ATP</name>
        <dbReference type="ChEBI" id="CHEBI:30616"/>
    </ligand>
</feature>
<comment type="similarity">
    <text evidence="2">Belongs to the TmcAL family.</text>
</comment>
<keyword evidence="2" id="KW-0436">Ligase</keyword>
<comment type="caution">
    <text evidence="4">The sequence shown here is derived from an EMBL/GenBank/DDBJ whole genome shotgun (WGS) entry which is preliminary data.</text>
</comment>
<organism evidence="4 5">
    <name type="scientific">Bittarella massiliensis</name>
    <name type="common">ex Durand et al. 2017</name>
    <dbReference type="NCBI Taxonomy" id="1720313"/>
    <lineage>
        <taxon>Bacteria</taxon>
        <taxon>Bacillati</taxon>
        <taxon>Bacillota</taxon>
        <taxon>Clostridia</taxon>
        <taxon>Eubacteriales</taxon>
        <taxon>Oscillospiraceae</taxon>
        <taxon>Bittarella (ex Durand et al. 2017)</taxon>
    </lineage>
</organism>
<evidence type="ECO:0000256" key="2">
    <source>
        <dbReference type="HAMAP-Rule" id="MF_01539"/>
    </source>
</evidence>
<dbReference type="InterPro" id="IPR014729">
    <property type="entry name" value="Rossmann-like_a/b/a_fold"/>
</dbReference>
<keyword evidence="1 2" id="KW-0819">tRNA processing</keyword>